<keyword evidence="3" id="KW-0472">Membrane</keyword>
<dbReference type="Gene3D" id="3.80.10.10">
    <property type="entry name" value="Ribonuclease Inhibitor"/>
    <property type="match status" value="1"/>
</dbReference>
<keyword evidence="3" id="KW-1133">Transmembrane helix</keyword>
<evidence type="ECO:0000256" key="3">
    <source>
        <dbReference type="SAM" id="Phobius"/>
    </source>
</evidence>
<protein>
    <recommendedName>
        <fullName evidence="7">Leucine-rich repeat-containing N-terminal plant-type domain-containing protein</fullName>
    </recommendedName>
</protein>
<accession>A0A6G0X0W6</accession>
<reference evidence="5 6" key="1">
    <citation type="submission" date="2019-07" db="EMBL/GenBank/DDBJ databases">
        <title>Genomics analysis of Aphanomyces spp. identifies a new class of oomycete effector associated with host adaptation.</title>
        <authorList>
            <person name="Gaulin E."/>
        </authorList>
    </citation>
    <scope>NUCLEOTIDE SEQUENCE [LARGE SCALE GENOMIC DNA]</scope>
    <source>
        <strain evidence="5 6">ATCC 201684</strain>
    </source>
</reference>
<proteinExistence type="predicted"/>
<dbReference type="PANTHER" id="PTHR15454">
    <property type="entry name" value="NISCHARIN RELATED"/>
    <property type="match status" value="1"/>
</dbReference>
<feature type="transmembrane region" description="Helical" evidence="3">
    <location>
        <begin position="278"/>
        <end position="296"/>
    </location>
</feature>
<gene>
    <name evidence="5" type="ORF">Ae201684_009756</name>
</gene>
<dbReference type="Pfam" id="PF13855">
    <property type="entry name" value="LRR_8"/>
    <property type="match status" value="1"/>
</dbReference>
<evidence type="ECO:0000313" key="6">
    <source>
        <dbReference type="Proteomes" id="UP000481153"/>
    </source>
</evidence>
<evidence type="ECO:0000256" key="1">
    <source>
        <dbReference type="ARBA" id="ARBA00022614"/>
    </source>
</evidence>
<sequence>MQAILLLSLCSFLLTCVDGQMNHTNQTNLDNRTFILLASCPSKTLQTTPNDVCLQDQRGQATAIRQANSSQLTLAGLNISTVQGLPSQATSMYESHSFSFALYADLLVLCRDLSSNAIQALNLSTSGVVTLNLQRNSIASILSLPPTLETLDLSYNAIDHLSLAAFDWRTLPKLKSLNLRGNGIRSFYYARFPASLQSLDLSENPFEEFAIDSSTLKQFRDAKFKLTLNLTASMVQTITSKCSSYAIVQLINVSVCYESNILTQWEESSAKFHQFGSVFNMIFILMVVLLAVHAYGRFKARQISALENMEVRTTASSSCEALDLEPIQYRETLTQAIPSSYRRVKLTTLASFLSTTLSTAMEFKSNGSGRGPHLNFKLDAKKEHQKPCRLALMGHFTPWHVD</sequence>
<keyword evidence="4" id="KW-0732">Signal</keyword>
<dbReference type="SUPFAM" id="SSF52058">
    <property type="entry name" value="L domain-like"/>
    <property type="match status" value="1"/>
</dbReference>
<comment type="caution">
    <text evidence="5">The sequence shown here is derived from an EMBL/GenBank/DDBJ whole genome shotgun (WGS) entry which is preliminary data.</text>
</comment>
<dbReference type="GO" id="GO:0005737">
    <property type="term" value="C:cytoplasm"/>
    <property type="evidence" value="ECO:0007669"/>
    <property type="project" value="TreeGrafter"/>
</dbReference>
<dbReference type="PANTHER" id="PTHR15454:SF56">
    <property type="entry name" value="PROTEIN PHOSPHATASE 1 REGULATORY SUBUNIT 7-RELATED"/>
    <property type="match status" value="1"/>
</dbReference>
<evidence type="ECO:0008006" key="7">
    <source>
        <dbReference type="Google" id="ProtNLM"/>
    </source>
</evidence>
<keyword evidence="1" id="KW-0433">Leucine-rich repeat</keyword>
<keyword evidence="3" id="KW-0812">Transmembrane</keyword>
<name>A0A6G0X0W6_9STRA</name>
<organism evidence="5 6">
    <name type="scientific">Aphanomyces euteiches</name>
    <dbReference type="NCBI Taxonomy" id="100861"/>
    <lineage>
        <taxon>Eukaryota</taxon>
        <taxon>Sar</taxon>
        <taxon>Stramenopiles</taxon>
        <taxon>Oomycota</taxon>
        <taxon>Saprolegniomycetes</taxon>
        <taxon>Saprolegniales</taxon>
        <taxon>Verrucalvaceae</taxon>
        <taxon>Aphanomyces</taxon>
    </lineage>
</organism>
<dbReference type="InterPro" id="IPR001611">
    <property type="entry name" value="Leu-rich_rpt"/>
</dbReference>
<evidence type="ECO:0000256" key="4">
    <source>
        <dbReference type="SAM" id="SignalP"/>
    </source>
</evidence>
<dbReference type="AlphaFoldDB" id="A0A6G0X0W6"/>
<keyword evidence="2" id="KW-0677">Repeat</keyword>
<dbReference type="Proteomes" id="UP000481153">
    <property type="component" value="Unassembled WGS sequence"/>
</dbReference>
<dbReference type="InterPro" id="IPR032675">
    <property type="entry name" value="LRR_dom_sf"/>
</dbReference>
<evidence type="ECO:0000256" key="2">
    <source>
        <dbReference type="ARBA" id="ARBA00022737"/>
    </source>
</evidence>
<keyword evidence="6" id="KW-1185">Reference proteome</keyword>
<dbReference type="EMBL" id="VJMJ01000122">
    <property type="protein sequence ID" value="KAF0733520.1"/>
    <property type="molecule type" value="Genomic_DNA"/>
</dbReference>
<dbReference type="VEuPathDB" id="FungiDB:AeMF1_014295"/>
<evidence type="ECO:0000313" key="5">
    <source>
        <dbReference type="EMBL" id="KAF0733520.1"/>
    </source>
</evidence>
<feature type="signal peptide" evidence="4">
    <location>
        <begin position="1"/>
        <end position="19"/>
    </location>
</feature>
<feature type="chain" id="PRO_5026280637" description="Leucine-rich repeat-containing N-terminal plant-type domain-containing protein" evidence="4">
    <location>
        <begin position="20"/>
        <end position="402"/>
    </location>
</feature>